<proteinExistence type="predicted"/>
<dbReference type="AlphaFoldDB" id="A0A7D6EU53"/>
<evidence type="ECO:0000259" key="3">
    <source>
        <dbReference type="PROSITE" id="PS50006"/>
    </source>
</evidence>
<evidence type="ECO:0000256" key="2">
    <source>
        <dbReference type="SAM" id="Phobius"/>
    </source>
</evidence>
<dbReference type="SUPFAM" id="SSF49879">
    <property type="entry name" value="SMAD/FHA domain"/>
    <property type="match status" value="1"/>
</dbReference>
<sequence>MSGNREHHLLNIEDETGKRTIPLDAATYSIGRDVTNAIIIHGHGVSRQHALLLRIPSSNGYRYRVVDGNADGKPSANGIFVNGQRVQSHELNDGDEINFGGSVKALYATVSMGEAEFIKYLKSVNYHSIKAVPLTSTITQAEEGADDKQADKQSEEATQFNATPPPLPANATPESAPAPKSSPPWLLIVGGIVIVLLIAGIGVVMMNRPPAPQPQTPTQMQ</sequence>
<keyword evidence="2" id="KW-1133">Transmembrane helix</keyword>
<keyword evidence="2" id="KW-0812">Transmembrane</keyword>
<dbReference type="InterPro" id="IPR000253">
    <property type="entry name" value="FHA_dom"/>
</dbReference>
<evidence type="ECO:0000256" key="1">
    <source>
        <dbReference type="SAM" id="MobiDB-lite"/>
    </source>
</evidence>
<feature type="region of interest" description="Disordered" evidence="1">
    <location>
        <begin position="142"/>
        <end position="180"/>
    </location>
</feature>
<dbReference type="KEGG" id="tsq:D3A95_10640"/>
<feature type="compositionally biased region" description="Basic and acidic residues" evidence="1">
    <location>
        <begin position="146"/>
        <end position="155"/>
    </location>
</feature>
<feature type="domain" description="FHA" evidence="3">
    <location>
        <begin position="28"/>
        <end position="86"/>
    </location>
</feature>
<dbReference type="Gene3D" id="2.60.200.20">
    <property type="match status" value="1"/>
</dbReference>
<gene>
    <name evidence="4" type="ORF">D3A95_10640</name>
</gene>
<organism evidence="4 5">
    <name type="scientific">Thermosynechococcus sichuanensis E542</name>
    <dbReference type="NCBI Taxonomy" id="2016101"/>
    <lineage>
        <taxon>Bacteria</taxon>
        <taxon>Bacillati</taxon>
        <taxon>Cyanobacteriota</taxon>
        <taxon>Cyanophyceae</taxon>
        <taxon>Acaryochloridales</taxon>
        <taxon>Thermosynechococcaceae</taxon>
        <taxon>Thermosynechococcus</taxon>
        <taxon>Thermosynechococcus sichuanensis</taxon>
    </lineage>
</organism>
<evidence type="ECO:0000313" key="5">
    <source>
        <dbReference type="Proteomes" id="UP000261812"/>
    </source>
</evidence>
<evidence type="ECO:0000313" key="4">
    <source>
        <dbReference type="EMBL" id="QLL29425.1"/>
    </source>
</evidence>
<dbReference type="RefSeq" id="WP_181494963.1">
    <property type="nucleotide sequence ID" value="NZ_CP032152.1"/>
</dbReference>
<dbReference type="SMART" id="SM00240">
    <property type="entry name" value="FHA"/>
    <property type="match status" value="1"/>
</dbReference>
<dbReference type="InterPro" id="IPR008984">
    <property type="entry name" value="SMAD_FHA_dom_sf"/>
</dbReference>
<dbReference type="PROSITE" id="PS50006">
    <property type="entry name" value="FHA_DOMAIN"/>
    <property type="match status" value="1"/>
</dbReference>
<name>A0A7D6EU53_9CYAN</name>
<dbReference type="Pfam" id="PF00498">
    <property type="entry name" value="FHA"/>
    <property type="match status" value="1"/>
</dbReference>
<feature type="transmembrane region" description="Helical" evidence="2">
    <location>
        <begin position="185"/>
        <end position="206"/>
    </location>
</feature>
<protein>
    <submittedName>
        <fullName evidence="4">FHA domain-containing protein</fullName>
    </submittedName>
</protein>
<dbReference type="Proteomes" id="UP000261812">
    <property type="component" value="Chromosome"/>
</dbReference>
<accession>A0A7D6EU53</accession>
<feature type="compositionally biased region" description="Low complexity" evidence="1">
    <location>
        <begin position="169"/>
        <end position="180"/>
    </location>
</feature>
<reference evidence="5" key="1">
    <citation type="submission" date="2018-09" db="EMBL/GenBank/DDBJ databases">
        <title>Complete genome sequence of thermophilic cyanobacteria strain Thermosynechococcus elongatus PKUAC-SCTE542.</title>
        <authorList>
            <person name="Liang Y."/>
            <person name="Tang J."/>
            <person name="Daroch M."/>
        </authorList>
    </citation>
    <scope>NUCLEOTIDE SEQUENCE [LARGE SCALE GENOMIC DNA]</scope>
    <source>
        <strain evidence="5">E542</strain>
    </source>
</reference>
<keyword evidence="5" id="KW-1185">Reference proteome</keyword>
<keyword evidence="2" id="KW-0472">Membrane</keyword>
<dbReference type="EMBL" id="CP032152">
    <property type="protein sequence ID" value="QLL29425.1"/>
    <property type="molecule type" value="Genomic_DNA"/>
</dbReference>